<dbReference type="PANTHER" id="PTHR15004:SF0">
    <property type="entry name" value="GLUTAMYL-TRNA(GLN) AMIDOTRANSFERASE SUBUNIT C, MITOCHONDRIAL"/>
    <property type="match status" value="1"/>
</dbReference>
<evidence type="ECO:0000256" key="1">
    <source>
        <dbReference type="HAMAP-Rule" id="MF_00122"/>
    </source>
</evidence>
<keyword evidence="1" id="KW-0547">Nucleotide-binding</keyword>
<keyword evidence="1" id="KW-0436">Ligase</keyword>
<dbReference type="Pfam" id="PF02686">
    <property type="entry name" value="GatC"/>
    <property type="match status" value="1"/>
</dbReference>
<dbReference type="Proteomes" id="UP000682951">
    <property type="component" value="Unassembled WGS sequence"/>
</dbReference>
<comment type="catalytic activity">
    <reaction evidence="1">
        <text>L-aspartyl-tRNA(Asn) + L-glutamine + ATP + H2O = L-asparaginyl-tRNA(Asn) + L-glutamate + ADP + phosphate + 2 H(+)</text>
        <dbReference type="Rhea" id="RHEA:14513"/>
        <dbReference type="Rhea" id="RHEA-COMP:9674"/>
        <dbReference type="Rhea" id="RHEA-COMP:9677"/>
        <dbReference type="ChEBI" id="CHEBI:15377"/>
        <dbReference type="ChEBI" id="CHEBI:15378"/>
        <dbReference type="ChEBI" id="CHEBI:29985"/>
        <dbReference type="ChEBI" id="CHEBI:30616"/>
        <dbReference type="ChEBI" id="CHEBI:43474"/>
        <dbReference type="ChEBI" id="CHEBI:58359"/>
        <dbReference type="ChEBI" id="CHEBI:78515"/>
        <dbReference type="ChEBI" id="CHEBI:78516"/>
        <dbReference type="ChEBI" id="CHEBI:456216"/>
    </reaction>
</comment>
<dbReference type="InterPro" id="IPR003837">
    <property type="entry name" value="GatC"/>
</dbReference>
<comment type="subunit">
    <text evidence="1">Heterotrimer of A, B and C subunits.</text>
</comment>
<dbReference type="HAMAP" id="MF_00122">
    <property type="entry name" value="GatC"/>
    <property type="match status" value="1"/>
</dbReference>
<dbReference type="Gene3D" id="1.10.20.60">
    <property type="entry name" value="Glu-tRNAGln amidotransferase C subunit, N-terminal domain"/>
    <property type="match status" value="1"/>
</dbReference>
<reference evidence="2 3" key="1">
    <citation type="submission" date="2021-04" db="EMBL/GenBank/DDBJ databases">
        <title>Molecular and phenotypic characterization and identification of bacterial isolates recovered from the Anatolian ground squirrels (Spermophilus xanthoprymnus) and which have the potential to form a new species in the Campylobacter genus.</title>
        <authorList>
            <person name="Aydin F."/>
            <person name="Abay S."/>
            <person name="Kayman T."/>
            <person name="Karakaya E."/>
            <person name="Mustak H.K."/>
            <person name="Mustak I.B."/>
            <person name="Bilgin N."/>
            <person name="Duzler A."/>
            <person name="Sahin O."/>
            <person name="Guran O."/>
            <person name="Saticioglu I.B."/>
        </authorList>
    </citation>
    <scope>NUCLEOTIDE SEQUENCE [LARGE SCALE GENOMIC DNA]</scope>
    <source>
        <strain evidence="3">faydin-G24</strain>
    </source>
</reference>
<evidence type="ECO:0000313" key="2">
    <source>
        <dbReference type="EMBL" id="MBR8463126.1"/>
    </source>
</evidence>
<dbReference type="EC" id="6.3.5.-" evidence="1"/>
<dbReference type="InterPro" id="IPR036113">
    <property type="entry name" value="Asp/Glu-ADT_sf_sub_c"/>
</dbReference>
<evidence type="ECO:0000313" key="3">
    <source>
        <dbReference type="Proteomes" id="UP000682951"/>
    </source>
</evidence>
<dbReference type="NCBIfam" id="TIGR00135">
    <property type="entry name" value="gatC"/>
    <property type="match status" value="1"/>
</dbReference>
<comment type="function">
    <text evidence="1">Allows the formation of correctly charged Asn-tRNA(Asn) or Gln-tRNA(Gln) through the transamidation of misacylated Asp-tRNA(Asn) or Glu-tRNA(Gln) in organisms which lack either or both of asparaginyl-tRNA or glutaminyl-tRNA synthetases. The reaction takes place in the presence of glutamine and ATP through an activated phospho-Asp-tRNA(Asn) or phospho-Glu-tRNA(Gln).</text>
</comment>
<comment type="caution">
    <text evidence="2">The sequence shown here is derived from an EMBL/GenBank/DDBJ whole genome shotgun (WGS) entry which is preliminary data.</text>
</comment>
<keyword evidence="1" id="KW-0067">ATP-binding</keyword>
<name>A0ABS5HGE6_9BACT</name>
<comment type="catalytic activity">
    <reaction evidence="1">
        <text>L-glutamyl-tRNA(Gln) + L-glutamine + ATP + H2O = L-glutaminyl-tRNA(Gln) + L-glutamate + ADP + phosphate + H(+)</text>
        <dbReference type="Rhea" id="RHEA:17521"/>
        <dbReference type="Rhea" id="RHEA-COMP:9681"/>
        <dbReference type="Rhea" id="RHEA-COMP:9684"/>
        <dbReference type="ChEBI" id="CHEBI:15377"/>
        <dbReference type="ChEBI" id="CHEBI:15378"/>
        <dbReference type="ChEBI" id="CHEBI:29985"/>
        <dbReference type="ChEBI" id="CHEBI:30616"/>
        <dbReference type="ChEBI" id="CHEBI:43474"/>
        <dbReference type="ChEBI" id="CHEBI:58359"/>
        <dbReference type="ChEBI" id="CHEBI:78520"/>
        <dbReference type="ChEBI" id="CHEBI:78521"/>
        <dbReference type="ChEBI" id="CHEBI:456216"/>
    </reaction>
</comment>
<keyword evidence="1" id="KW-0648">Protein biosynthesis</keyword>
<organism evidence="2 3">
    <name type="scientific">Campylobacter anatolicus</name>
    <dbReference type="NCBI Taxonomy" id="2829105"/>
    <lineage>
        <taxon>Bacteria</taxon>
        <taxon>Pseudomonadati</taxon>
        <taxon>Campylobacterota</taxon>
        <taxon>Epsilonproteobacteria</taxon>
        <taxon>Campylobacterales</taxon>
        <taxon>Campylobacteraceae</taxon>
        <taxon>Campylobacter</taxon>
    </lineage>
</organism>
<dbReference type="SUPFAM" id="SSF141000">
    <property type="entry name" value="Glu-tRNAGln amidotransferase C subunit"/>
    <property type="match status" value="1"/>
</dbReference>
<proteinExistence type="inferred from homology"/>
<sequence>MHIDDALLAKLEKLSSLKINDDKREEIKAQLSNIVSFVDVLNELDLSGDEAVVSSINGGTLLRDDEPSSSDVIDVILKNAPLKEGHFFSVPKIIE</sequence>
<dbReference type="RefSeq" id="WP_212140736.1">
    <property type="nucleotide sequence ID" value="NZ_JAGSSW010000001.1"/>
</dbReference>
<keyword evidence="3" id="KW-1185">Reference proteome</keyword>
<dbReference type="EMBL" id="JAGSSW010000001">
    <property type="protein sequence ID" value="MBR8463126.1"/>
    <property type="molecule type" value="Genomic_DNA"/>
</dbReference>
<gene>
    <name evidence="1 2" type="primary">gatC</name>
    <name evidence="2" type="ORF">KDD93_00870</name>
</gene>
<comment type="similarity">
    <text evidence="1">Belongs to the GatC family.</text>
</comment>
<protein>
    <recommendedName>
        <fullName evidence="1">Aspartyl/glutamyl-tRNA(Asn/Gln) amidotransferase subunit C</fullName>
        <shortName evidence="1">Asp/Glu-ADT subunit C</shortName>
        <ecNumber evidence="1">6.3.5.-</ecNumber>
    </recommendedName>
</protein>
<accession>A0ABS5HGE6</accession>
<dbReference type="PANTHER" id="PTHR15004">
    <property type="entry name" value="GLUTAMYL-TRNA(GLN) AMIDOTRANSFERASE SUBUNIT C, MITOCHONDRIAL"/>
    <property type="match status" value="1"/>
</dbReference>